<keyword evidence="1" id="KW-0472">Membrane</keyword>
<evidence type="ECO:0000313" key="3">
    <source>
        <dbReference type="Proteomes" id="UP000675047"/>
    </source>
</evidence>
<dbReference type="EMBL" id="JAGFBV010000016">
    <property type="protein sequence ID" value="MBP4138632.1"/>
    <property type="molecule type" value="Genomic_DNA"/>
</dbReference>
<feature type="transmembrane region" description="Helical" evidence="1">
    <location>
        <begin position="96"/>
        <end position="120"/>
    </location>
</feature>
<sequence length="121" mass="14250">MNINKIYNFFFYLNTGAKSSGKETTIISSFGAFVIIAISAILKQVFFSSLVVGINFVFVCFLIIGLMLNYFNQKKYKRRNSEFTRQWLKESKTNKIVFKVFNIIFMIFTFFILIYILSYFS</sequence>
<name>A0A940XA96_9FLAO</name>
<keyword evidence="1" id="KW-0812">Transmembrane</keyword>
<accession>A0A940XA96</accession>
<feature type="transmembrane region" description="Helical" evidence="1">
    <location>
        <begin position="52"/>
        <end position="71"/>
    </location>
</feature>
<reference evidence="2 3" key="1">
    <citation type="submission" date="2021-03" db="EMBL/GenBank/DDBJ databases">
        <title>Flavobacterium Flabelliformis Sp. Nov. And Flavobacterium Geliluteum Sp. Nov., Two Novel Multidrug Resistant Psychrophilic Species Isolated From Antarctica.</title>
        <authorList>
            <person name="Kralova S."/>
            <person name="Busse H.J."/>
            <person name="Bezdicek M."/>
            <person name="Nykrynova M."/>
            <person name="Kroupova E."/>
            <person name="Krsek D."/>
            <person name="Sedlacek I."/>
        </authorList>
    </citation>
    <scope>NUCLEOTIDE SEQUENCE [LARGE SCALE GENOMIC DNA]</scope>
    <source>
        <strain evidence="2 3">P7388</strain>
    </source>
</reference>
<evidence type="ECO:0000256" key="1">
    <source>
        <dbReference type="SAM" id="Phobius"/>
    </source>
</evidence>
<comment type="caution">
    <text evidence="2">The sequence shown here is derived from an EMBL/GenBank/DDBJ whole genome shotgun (WGS) entry which is preliminary data.</text>
</comment>
<proteinExistence type="predicted"/>
<dbReference type="RefSeq" id="WP_210666625.1">
    <property type="nucleotide sequence ID" value="NZ_JAGFBV010000016.1"/>
</dbReference>
<protein>
    <submittedName>
        <fullName evidence="2">Uncharacterized protein</fullName>
    </submittedName>
</protein>
<evidence type="ECO:0000313" key="2">
    <source>
        <dbReference type="EMBL" id="MBP4138632.1"/>
    </source>
</evidence>
<keyword evidence="1" id="KW-1133">Transmembrane helix</keyword>
<keyword evidence="3" id="KW-1185">Reference proteome</keyword>
<feature type="transmembrane region" description="Helical" evidence="1">
    <location>
        <begin position="26"/>
        <end position="46"/>
    </location>
</feature>
<gene>
    <name evidence="2" type="ORF">J3495_11095</name>
</gene>
<dbReference type="AlphaFoldDB" id="A0A940XA96"/>
<dbReference type="Proteomes" id="UP000675047">
    <property type="component" value="Unassembled WGS sequence"/>
</dbReference>
<organism evidence="2 3">
    <name type="scientific">Flavobacterium geliluteum</name>
    <dbReference type="NCBI Taxonomy" id="2816120"/>
    <lineage>
        <taxon>Bacteria</taxon>
        <taxon>Pseudomonadati</taxon>
        <taxon>Bacteroidota</taxon>
        <taxon>Flavobacteriia</taxon>
        <taxon>Flavobacteriales</taxon>
        <taxon>Flavobacteriaceae</taxon>
        <taxon>Flavobacterium</taxon>
    </lineage>
</organism>